<dbReference type="PANTHER" id="PTHR43569:SF2">
    <property type="entry name" value="AMIDOHYDROLASE-RELATED DOMAIN-CONTAINING PROTEIN"/>
    <property type="match status" value="1"/>
</dbReference>
<dbReference type="Proteomes" id="UP000178606">
    <property type="component" value="Unassembled WGS sequence"/>
</dbReference>
<dbReference type="InterPro" id="IPR052350">
    <property type="entry name" value="Metallo-dep_Lactonases"/>
</dbReference>
<evidence type="ECO:0000313" key="4">
    <source>
        <dbReference type="Proteomes" id="UP000178606"/>
    </source>
</evidence>
<protein>
    <recommendedName>
        <fullName evidence="2">Amidohydrolase-related domain-containing protein</fullName>
    </recommendedName>
</protein>
<gene>
    <name evidence="3" type="ORF">A3F84_00540</name>
</gene>
<feature type="domain" description="Amidohydrolase-related" evidence="2">
    <location>
        <begin position="3"/>
        <end position="272"/>
    </location>
</feature>
<evidence type="ECO:0000256" key="1">
    <source>
        <dbReference type="ARBA" id="ARBA00038310"/>
    </source>
</evidence>
<name>A0A1F6C6U6_HANXR</name>
<proteinExistence type="inferred from homology"/>
<evidence type="ECO:0000313" key="3">
    <source>
        <dbReference type="EMBL" id="OGG44851.1"/>
    </source>
</evidence>
<evidence type="ECO:0000259" key="2">
    <source>
        <dbReference type="Pfam" id="PF04909"/>
    </source>
</evidence>
<organism evidence="3 4">
    <name type="scientific">Handelsmanbacteria sp. (strain RIFCSPLOWO2_12_FULL_64_10)</name>
    <dbReference type="NCBI Taxonomy" id="1817868"/>
    <lineage>
        <taxon>Bacteria</taxon>
        <taxon>Candidatus Handelsmaniibacteriota</taxon>
    </lineage>
</organism>
<dbReference type="GO" id="GO:0016787">
    <property type="term" value="F:hydrolase activity"/>
    <property type="evidence" value="ECO:0007669"/>
    <property type="project" value="InterPro"/>
</dbReference>
<dbReference type="PANTHER" id="PTHR43569">
    <property type="entry name" value="AMIDOHYDROLASE"/>
    <property type="match status" value="1"/>
</dbReference>
<comment type="caution">
    <text evidence="3">The sequence shown here is derived from an EMBL/GenBank/DDBJ whole genome shotgun (WGS) entry which is preliminary data.</text>
</comment>
<dbReference type="SUPFAM" id="SSF51556">
    <property type="entry name" value="Metallo-dependent hydrolases"/>
    <property type="match status" value="1"/>
</dbReference>
<dbReference type="EMBL" id="MFKF01000394">
    <property type="protein sequence ID" value="OGG44851.1"/>
    <property type="molecule type" value="Genomic_DNA"/>
</dbReference>
<reference evidence="3 4" key="1">
    <citation type="journal article" date="2016" name="Nat. Commun.">
        <title>Thousands of microbial genomes shed light on interconnected biogeochemical processes in an aquifer system.</title>
        <authorList>
            <person name="Anantharaman K."/>
            <person name="Brown C.T."/>
            <person name="Hug L.A."/>
            <person name="Sharon I."/>
            <person name="Castelle C.J."/>
            <person name="Probst A.J."/>
            <person name="Thomas B.C."/>
            <person name="Singh A."/>
            <person name="Wilkins M.J."/>
            <person name="Karaoz U."/>
            <person name="Brodie E.L."/>
            <person name="Williams K.H."/>
            <person name="Hubbard S.S."/>
            <person name="Banfield J.F."/>
        </authorList>
    </citation>
    <scope>NUCLEOTIDE SEQUENCE [LARGE SCALE GENOMIC DNA]</scope>
    <source>
        <strain evidence="4">RIFCSPLOWO2_12_FULL_64_10</strain>
    </source>
</reference>
<comment type="similarity">
    <text evidence="1">Belongs to the metallo-dependent hydrolases superfamily.</text>
</comment>
<dbReference type="AlphaFoldDB" id="A0A1F6C6U6"/>
<accession>A0A1F6C6U6</accession>
<dbReference type="Pfam" id="PF04909">
    <property type="entry name" value="Amidohydro_2"/>
    <property type="match status" value="1"/>
</dbReference>
<dbReference type="InterPro" id="IPR006680">
    <property type="entry name" value="Amidohydro-rel"/>
</dbReference>
<sequence length="279" mass="31547">MIIDSHTHAWERWPYQPAVPDGESRGRVEQLLHEMDLHGVDQAVLVCAQIDHNPENNAYVAGCVANHPTRLHQFADVDCSWSATYHAPGAADRLAGAARRWLIRGFTHYVKGEDDGSWFLSGEGLAFFRKAEELKLIASLAIGPRLQPVVRQLAERFPSVPFLCHHMAGVRASEPPPHPMLKEVLASARCENVYVKVSGFAYVSQVKWGYPYSEAMWIVRALYEHYGPHRLCWGSDYPVVRFTMTYQHALEAFRTHCTFIPEGDKKVILGETLGRLLSR</sequence>
<dbReference type="InterPro" id="IPR032466">
    <property type="entry name" value="Metal_Hydrolase"/>
</dbReference>
<dbReference type="Gene3D" id="3.20.20.140">
    <property type="entry name" value="Metal-dependent hydrolases"/>
    <property type="match status" value="1"/>
</dbReference>